<dbReference type="InterPro" id="IPR001214">
    <property type="entry name" value="SET_dom"/>
</dbReference>
<sequence length="368" mass="41237">MPHISCTTRPMLLLSLYYILAYAALPTNTFVLNDAHRHIHNYSTIDTRTSDKILSLFSPRSWKQLQLFHLGRHARLMNSSSSASSVESHSSKFPELIELMTNELAKMNMLMSRDVFAVSVRENSSSLKQLYSQIVKNVEIRESSISDAGLGLFATKNIKAGSIVSFYPAHALGIDTGDEQVFVSSNDADRAHFRSHPCIKSCYLHCTDQPIFNRPSFVATGADGRDENPLEDYPIFLDVNPNRDLVPGWVSHYINDGSTVKSNDEKGVLSYYRSSKAKKNCVHLPFGPSPILATVSTRKVKKGEELFTSYGCVYWLGVFEEQSTALSPEIQTEIYSSASDLCNGMQAVSFVYENVLENLDLIYRKSMQ</sequence>
<gene>
    <name evidence="3" type="ORF">CHYS00102_LOCUS28601</name>
    <name evidence="4" type="ORF">CHYS00102_LOCUS28602</name>
</gene>
<feature type="signal peptide" evidence="1">
    <location>
        <begin position="1"/>
        <end position="23"/>
    </location>
</feature>
<organism evidence="4">
    <name type="scientific">Corethron hystrix</name>
    <dbReference type="NCBI Taxonomy" id="216773"/>
    <lineage>
        <taxon>Eukaryota</taxon>
        <taxon>Sar</taxon>
        <taxon>Stramenopiles</taxon>
        <taxon>Ochrophyta</taxon>
        <taxon>Bacillariophyta</taxon>
        <taxon>Coscinodiscophyceae</taxon>
        <taxon>Corethrophycidae</taxon>
        <taxon>Corethrales</taxon>
        <taxon>Corethraceae</taxon>
        <taxon>Corethron</taxon>
    </lineage>
</organism>
<name>A0A6U5LQ10_9STRA</name>
<dbReference type="PROSITE" id="PS50280">
    <property type="entry name" value="SET"/>
    <property type="match status" value="1"/>
</dbReference>
<evidence type="ECO:0000313" key="4">
    <source>
        <dbReference type="EMBL" id="CAD8901383.1"/>
    </source>
</evidence>
<dbReference type="Pfam" id="PF00856">
    <property type="entry name" value="SET"/>
    <property type="match status" value="1"/>
</dbReference>
<feature type="chain" id="PRO_5035585847" description="SET domain-containing protein" evidence="1">
    <location>
        <begin position="24"/>
        <end position="368"/>
    </location>
</feature>
<evidence type="ECO:0000313" key="3">
    <source>
        <dbReference type="EMBL" id="CAD8901382.1"/>
    </source>
</evidence>
<evidence type="ECO:0000259" key="2">
    <source>
        <dbReference type="PROSITE" id="PS50280"/>
    </source>
</evidence>
<dbReference type="EMBL" id="HBFR01039126">
    <property type="protein sequence ID" value="CAD8901382.1"/>
    <property type="molecule type" value="Transcribed_RNA"/>
</dbReference>
<dbReference type="SUPFAM" id="SSF82199">
    <property type="entry name" value="SET domain"/>
    <property type="match status" value="1"/>
</dbReference>
<dbReference type="InterPro" id="IPR046341">
    <property type="entry name" value="SET_dom_sf"/>
</dbReference>
<feature type="domain" description="SET" evidence="2">
    <location>
        <begin position="136"/>
        <end position="311"/>
    </location>
</feature>
<accession>A0A6U5LQ10</accession>
<keyword evidence="1" id="KW-0732">Signal</keyword>
<evidence type="ECO:0000256" key="1">
    <source>
        <dbReference type="SAM" id="SignalP"/>
    </source>
</evidence>
<proteinExistence type="predicted"/>
<protein>
    <recommendedName>
        <fullName evidence="2">SET domain-containing protein</fullName>
    </recommendedName>
</protein>
<dbReference type="Gene3D" id="2.170.270.10">
    <property type="entry name" value="SET domain"/>
    <property type="match status" value="1"/>
</dbReference>
<reference evidence="4" key="1">
    <citation type="submission" date="2021-01" db="EMBL/GenBank/DDBJ databases">
        <authorList>
            <person name="Corre E."/>
            <person name="Pelletier E."/>
            <person name="Niang G."/>
            <person name="Scheremetjew M."/>
            <person name="Finn R."/>
            <person name="Kale V."/>
            <person name="Holt S."/>
            <person name="Cochrane G."/>
            <person name="Meng A."/>
            <person name="Brown T."/>
            <person name="Cohen L."/>
        </authorList>
    </citation>
    <scope>NUCLEOTIDE SEQUENCE</scope>
    <source>
        <strain evidence="4">308</strain>
    </source>
</reference>
<dbReference type="SMART" id="SM00317">
    <property type="entry name" value="SET"/>
    <property type="match status" value="1"/>
</dbReference>
<dbReference type="AlphaFoldDB" id="A0A6U5LQ10"/>
<dbReference type="CDD" id="cd08161">
    <property type="entry name" value="SET"/>
    <property type="match status" value="1"/>
</dbReference>
<dbReference type="EMBL" id="HBFR01039127">
    <property type="protein sequence ID" value="CAD8901383.1"/>
    <property type="molecule type" value="Transcribed_RNA"/>
</dbReference>